<feature type="domain" description="ABC transporter" evidence="9">
    <location>
        <begin position="1"/>
        <end position="231"/>
    </location>
</feature>
<dbReference type="CDD" id="cd03216">
    <property type="entry name" value="ABC_Carb_Monos_I"/>
    <property type="match status" value="1"/>
</dbReference>
<organism evidence="10 11">
    <name type="scientific">Cellulomonas fimi</name>
    <dbReference type="NCBI Taxonomy" id="1708"/>
    <lineage>
        <taxon>Bacteria</taxon>
        <taxon>Bacillati</taxon>
        <taxon>Actinomycetota</taxon>
        <taxon>Actinomycetes</taxon>
        <taxon>Micrococcales</taxon>
        <taxon>Cellulomonadaceae</taxon>
        <taxon>Cellulomonas</taxon>
    </lineage>
</organism>
<dbReference type="SMART" id="SM00382">
    <property type="entry name" value="AAA"/>
    <property type="match status" value="2"/>
</dbReference>
<accession>A0A7Y0M3A5</accession>
<reference evidence="10 11" key="1">
    <citation type="submission" date="2020-04" db="EMBL/GenBank/DDBJ databases">
        <title>Sequencing and Assembly of C. fimi.</title>
        <authorList>
            <person name="Ramsey A.R."/>
        </authorList>
    </citation>
    <scope>NUCLEOTIDE SEQUENCE [LARGE SCALE GENOMIC DNA]</scope>
    <source>
        <strain evidence="10 11">SB</strain>
    </source>
</reference>
<dbReference type="PROSITE" id="PS50893">
    <property type="entry name" value="ABC_TRANSPORTER_2"/>
    <property type="match status" value="2"/>
</dbReference>
<evidence type="ECO:0000313" key="10">
    <source>
        <dbReference type="EMBL" id="NMR21697.1"/>
    </source>
</evidence>
<dbReference type="Proteomes" id="UP000562124">
    <property type="component" value="Unassembled WGS sequence"/>
</dbReference>
<dbReference type="InterPro" id="IPR027417">
    <property type="entry name" value="P-loop_NTPase"/>
</dbReference>
<dbReference type="SUPFAM" id="SSF52540">
    <property type="entry name" value="P-loop containing nucleoside triphosphate hydrolases"/>
    <property type="match status" value="2"/>
</dbReference>
<dbReference type="PANTHER" id="PTHR43790">
    <property type="entry name" value="CARBOHYDRATE TRANSPORT ATP-BINDING PROTEIN MG119-RELATED"/>
    <property type="match status" value="1"/>
</dbReference>
<keyword evidence="6 10" id="KW-0067">ATP-binding</keyword>
<evidence type="ECO:0000256" key="6">
    <source>
        <dbReference type="ARBA" id="ARBA00022840"/>
    </source>
</evidence>
<dbReference type="InterPro" id="IPR017871">
    <property type="entry name" value="ABC_transporter-like_CS"/>
</dbReference>
<sequence>MSKSYAGVVALTGVDLDVRAGEAVGLLGQNGAGKSTLVKIISGAEQPSAGSVEISGERVRLSSPAVARASGVHTIYQELSVVPQLTVAENVFLSDLPRRGPSVDWRELRRAARETLRDLGFEIDVTRRVRDLPLAQRQAIEIAKAVHSEAKIVLLDEPTAALPQPDAKKLFALLRRLKSEGVSIIYVSHRLDEVYDICDRITILRDGRQIATRPASSVHQDDAVRLMIGDKLVGGMLGQAASEKQPRINPRGAGFTAGAPALEVHALSDGALLENISLRVMPGEAVAVTGLVGSGQAELAACIFGGRPRSSGEVLVDGKPLAPGSPRRSIASGLGWLPEERKLQGLVLSMSVAENLTLASLRSVGMWGRLRRRLEQTLAETMAANLRIKTRGVAQRVGDLSGGNQQKVVFGKWLLARSRVLIVSEPTRGVDVGAKEEIYREMTAFLAGGGSMLVSSSEIDEALMCDRIYVLSRGRIVAELAHDDTDPDELVSFLR</sequence>
<evidence type="ECO:0000259" key="9">
    <source>
        <dbReference type="PROSITE" id="PS50893"/>
    </source>
</evidence>
<evidence type="ECO:0000256" key="1">
    <source>
        <dbReference type="ARBA" id="ARBA00022448"/>
    </source>
</evidence>
<comment type="caution">
    <text evidence="10">The sequence shown here is derived from an EMBL/GenBank/DDBJ whole genome shotgun (WGS) entry which is preliminary data.</text>
</comment>
<evidence type="ECO:0000256" key="2">
    <source>
        <dbReference type="ARBA" id="ARBA00022475"/>
    </source>
</evidence>
<keyword evidence="11" id="KW-1185">Reference proteome</keyword>
<protein>
    <submittedName>
        <fullName evidence="10">Sugar ABC transporter ATP-binding protein</fullName>
    </submittedName>
</protein>
<dbReference type="PANTHER" id="PTHR43790:SF3">
    <property type="entry name" value="D-ALLOSE IMPORT ATP-BINDING PROTEIN ALSA-RELATED"/>
    <property type="match status" value="1"/>
</dbReference>
<keyword evidence="2" id="KW-1003">Cell membrane</keyword>
<keyword evidence="5" id="KW-0547">Nucleotide-binding</keyword>
<keyword evidence="7" id="KW-1278">Translocase</keyword>
<evidence type="ECO:0000256" key="7">
    <source>
        <dbReference type="ARBA" id="ARBA00022967"/>
    </source>
</evidence>
<dbReference type="GO" id="GO:0016887">
    <property type="term" value="F:ATP hydrolysis activity"/>
    <property type="evidence" value="ECO:0007669"/>
    <property type="project" value="InterPro"/>
</dbReference>
<name>A0A7Y0M3A5_CELFI</name>
<dbReference type="InterPro" id="IPR003593">
    <property type="entry name" value="AAA+_ATPase"/>
</dbReference>
<keyword evidence="1" id="KW-0813">Transport</keyword>
<dbReference type="EMBL" id="JABCJJ010000052">
    <property type="protein sequence ID" value="NMR21697.1"/>
    <property type="molecule type" value="Genomic_DNA"/>
</dbReference>
<dbReference type="GO" id="GO:0005524">
    <property type="term" value="F:ATP binding"/>
    <property type="evidence" value="ECO:0007669"/>
    <property type="project" value="UniProtKB-KW"/>
</dbReference>
<proteinExistence type="predicted"/>
<keyword evidence="8" id="KW-0472">Membrane</keyword>
<dbReference type="AlphaFoldDB" id="A0A7Y0M3A5"/>
<evidence type="ECO:0000256" key="8">
    <source>
        <dbReference type="ARBA" id="ARBA00023136"/>
    </source>
</evidence>
<dbReference type="Gene3D" id="3.40.50.300">
    <property type="entry name" value="P-loop containing nucleotide triphosphate hydrolases"/>
    <property type="match status" value="2"/>
</dbReference>
<evidence type="ECO:0000256" key="5">
    <source>
        <dbReference type="ARBA" id="ARBA00022741"/>
    </source>
</evidence>
<dbReference type="CDD" id="cd03215">
    <property type="entry name" value="ABC_Carb_Monos_II"/>
    <property type="match status" value="1"/>
</dbReference>
<evidence type="ECO:0000256" key="3">
    <source>
        <dbReference type="ARBA" id="ARBA00022597"/>
    </source>
</evidence>
<dbReference type="RefSeq" id="WP_169326061.1">
    <property type="nucleotide sequence ID" value="NZ_JABCJJ010000052.1"/>
</dbReference>
<dbReference type="PROSITE" id="PS00211">
    <property type="entry name" value="ABC_TRANSPORTER_1"/>
    <property type="match status" value="1"/>
</dbReference>
<keyword evidence="3" id="KW-0762">Sugar transport</keyword>
<dbReference type="InterPro" id="IPR003439">
    <property type="entry name" value="ABC_transporter-like_ATP-bd"/>
</dbReference>
<keyword evidence="4" id="KW-0677">Repeat</keyword>
<gene>
    <name evidence="10" type="ORF">HIR71_16000</name>
</gene>
<evidence type="ECO:0000256" key="4">
    <source>
        <dbReference type="ARBA" id="ARBA00022737"/>
    </source>
</evidence>
<dbReference type="Pfam" id="PF00005">
    <property type="entry name" value="ABC_tran"/>
    <property type="match status" value="2"/>
</dbReference>
<feature type="domain" description="ABC transporter" evidence="9">
    <location>
        <begin position="248"/>
        <end position="494"/>
    </location>
</feature>
<dbReference type="InterPro" id="IPR050107">
    <property type="entry name" value="ABC_carbohydrate_import_ATPase"/>
</dbReference>
<evidence type="ECO:0000313" key="11">
    <source>
        <dbReference type="Proteomes" id="UP000562124"/>
    </source>
</evidence>